<dbReference type="PRINTS" id="PR00717">
    <property type="entry name" value="GPCRKINASE"/>
</dbReference>
<evidence type="ECO:0000313" key="16">
    <source>
        <dbReference type="Proteomes" id="UP000694680"/>
    </source>
</evidence>
<evidence type="ECO:0000256" key="7">
    <source>
        <dbReference type="ARBA" id="ARBA00022777"/>
    </source>
</evidence>
<dbReference type="AlphaFoldDB" id="A0A8C5GJM6"/>
<proteinExistence type="inferred from homology"/>
<dbReference type="InterPro" id="IPR000961">
    <property type="entry name" value="AGC-kinase_C"/>
</dbReference>
<comment type="similarity">
    <text evidence="2 11">Belongs to the protein kinase superfamily. AGC Ser/Thr protein kinase family. GPRK subfamily.</text>
</comment>
<dbReference type="SMART" id="SM00315">
    <property type="entry name" value="RGS"/>
    <property type="match status" value="1"/>
</dbReference>
<dbReference type="GO" id="GO:0009966">
    <property type="term" value="P:regulation of signal transduction"/>
    <property type="evidence" value="ECO:0007669"/>
    <property type="project" value="TreeGrafter"/>
</dbReference>
<keyword evidence="8 10" id="KW-0067">ATP-binding</keyword>
<evidence type="ECO:0000313" key="15">
    <source>
        <dbReference type="Ensembl" id="ENSGWIP00000031267.1"/>
    </source>
</evidence>
<dbReference type="FunFam" id="1.10.510.10:FF:000074">
    <property type="entry name" value="G protein-coupled receptor kinase"/>
    <property type="match status" value="1"/>
</dbReference>
<dbReference type="Gene3D" id="1.10.510.10">
    <property type="entry name" value="Transferase(Phosphotransferase) domain 1"/>
    <property type="match status" value="1"/>
</dbReference>
<feature type="domain" description="RGS" evidence="14">
    <location>
        <begin position="56"/>
        <end position="168"/>
    </location>
</feature>
<dbReference type="SMART" id="SM00220">
    <property type="entry name" value="S_TKc"/>
    <property type="match status" value="1"/>
</dbReference>
<dbReference type="PROSITE" id="PS50011">
    <property type="entry name" value="PROTEIN_KINASE_DOM"/>
    <property type="match status" value="1"/>
</dbReference>
<evidence type="ECO:0000259" key="13">
    <source>
        <dbReference type="PROSITE" id="PS50011"/>
    </source>
</evidence>
<protein>
    <recommendedName>
        <fullName evidence="11">G protein-coupled receptor kinase</fullName>
        <ecNumber evidence="11">2.7.11.-</ecNumber>
    </recommendedName>
</protein>
<dbReference type="CDD" id="cd05605">
    <property type="entry name" value="STKc_GRK4_like"/>
    <property type="match status" value="1"/>
</dbReference>
<reference evidence="15" key="1">
    <citation type="submission" date="2020-06" db="EMBL/GenBank/DDBJ databases">
        <authorList>
            <consortium name="Wellcome Sanger Institute Data Sharing"/>
        </authorList>
    </citation>
    <scope>NUCLEOTIDE SEQUENCE [LARGE SCALE GENOMIC DNA]</scope>
</reference>
<keyword evidence="7 11" id="KW-0418">Kinase</keyword>
<keyword evidence="16" id="KW-1185">Reference proteome</keyword>
<comment type="catalytic activity">
    <reaction evidence="1">
        <text>[G-protein-coupled receptor] + ATP = [G-protein-coupled receptor]-phosphate + ADP + H(+)</text>
        <dbReference type="Rhea" id="RHEA:12008"/>
        <dbReference type="Rhea" id="RHEA-COMP:11260"/>
        <dbReference type="Rhea" id="RHEA-COMP:11261"/>
        <dbReference type="ChEBI" id="CHEBI:15378"/>
        <dbReference type="ChEBI" id="CHEBI:30616"/>
        <dbReference type="ChEBI" id="CHEBI:43176"/>
        <dbReference type="ChEBI" id="CHEBI:68546"/>
        <dbReference type="ChEBI" id="CHEBI:456216"/>
        <dbReference type="EC" id="2.7.11.16"/>
    </reaction>
</comment>
<name>A0A8C5GJM6_GOUWI</name>
<evidence type="ECO:0000256" key="4">
    <source>
        <dbReference type="ARBA" id="ARBA00022553"/>
    </source>
</evidence>
<dbReference type="Pfam" id="PF00069">
    <property type="entry name" value="Pkinase"/>
    <property type="match status" value="1"/>
</dbReference>
<dbReference type="InterPro" id="IPR000239">
    <property type="entry name" value="GPCR_kinase"/>
</dbReference>
<dbReference type="InterPro" id="IPR016137">
    <property type="entry name" value="RGS"/>
</dbReference>
<evidence type="ECO:0000256" key="8">
    <source>
        <dbReference type="ARBA" id="ARBA00022840"/>
    </source>
</evidence>
<feature type="compositionally biased region" description="Basic residues" evidence="12">
    <location>
        <begin position="547"/>
        <end position="557"/>
    </location>
</feature>
<evidence type="ECO:0000256" key="3">
    <source>
        <dbReference type="ARBA" id="ARBA00022527"/>
    </source>
</evidence>
<gene>
    <name evidence="15" type="primary">LOC114472862</name>
</gene>
<dbReference type="SUPFAM" id="SSF56112">
    <property type="entry name" value="Protein kinase-like (PK-like)"/>
    <property type="match status" value="1"/>
</dbReference>
<dbReference type="Gene3D" id="3.30.200.20">
    <property type="entry name" value="Phosphorylase Kinase, domain 1"/>
    <property type="match status" value="1"/>
</dbReference>
<dbReference type="PROSITE" id="PS50132">
    <property type="entry name" value="RGS"/>
    <property type="match status" value="1"/>
</dbReference>
<evidence type="ECO:0000256" key="1">
    <source>
        <dbReference type="ARBA" id="ARBA00001256"/>
    </source>
</evidence>
<dbReference type="Gene3D" id="1.10.167.10">
    <property type="entry name" value="Regulator of G-protein Signalling 4, domain 2"/>
    <property type="match status" value="1"/>
</dbReference>
<keyword evidence="3 11" id="KW-0723">Serine/threonine-protein kinase</keyword>
<feature type="active site" description="Proton acceptor" evidence="9">
    <location>
        <position position="308"/>
    </location>
</feature>
<evidence type="ECO:0000256" key="10">
    <source>
        <dbReference type="PROSITE-ProRule" id="PRU10141"/>
    </source>
</evidence>
<dbReference type="InterPro" id="IPR008271">
    <property type="entry name" value="Ser/Thr_kinase_AS"/>
</dbReference>
<keyword evidence="5 11" id="KW-0808">Transferase</keyword>
<evidence type="ECO:0000256" key="5">
    <source>
        <dbReference type="ARBA" id="ARBA00022679"/>
    </source>
</evidence>
<dbReference type="PANTHER" id="PTHR24355:SF26">
    <property type="entry name" value="G PROTEIN-COUPLED RECEPTOR KINASE"/>
    <property type="match status" value="1"/>
</dbReference>
<dbReference type="InterPro" id="IPR011009">
    <property type="entry name" value="Kinase-like_dom_sf"/>
</dbReference>
<dbReference type="Proteomes" id="UP000694680">
    <property type="component" value="Chromosome 12"/>
</dbReference>
<dbReference type="Pfam" id="PF00615">
    <property type="entry name" value="RGS"/>
    <property type="match status" value="1"/>
</dbReference>
<dbReference type="FunFam" id="1.10.167.10:FF:000009">
    <property type="entry name" value="G protein-coupled receptor kinase"/>
    <property type="match status" value="1"/>
</dbReference>
<evidence type="ECO:0000256" key="9">
    <source>
        <dbReference type="PIRSR" id="PIRSR600239-51"/>
    </source>
</evidence>
<dbReference type="GO" id="GO:0005524">
    <property type="term" value="F:ATP binding"/>
    <property type="evidence" value="ECO:0007669"/>
    <property type="project" value="UniProtKB-UniRule"/>
</dbReference>
<dbReference type="GO" id="GO:0005737">
    <property type="term" value="C:cytoplasm"/>
    <property type="evidence" value="ECO:0007669"/>
    <property type="project" value="TreeGrafter"/>
</dbReference>
<dbReference type="InterPro" id="IPR036305">
    <property type="entry name" value="RGS_sf"/>
</dbReference>
<evidence type="ECO:0000256" key="2">
    <source>
        <dbReference type="ARBA" id="ARBA00009793"/>
    </source>
</evidence>
<evidence type="ECO:0000256" key="11">
    <source>
        <dbReference type="RuleBase" id="RU000308"/>
    </source>
</evidence>
<evidence type="ECO:0000256" key="6">
    <source>
        <dbReference type="ARBA" id="ARBA00022741"/>
    </source>
</evidence>
<dbReference type="PROSITE" id="PS00107">
    <property type="entry name" value="PROTEIN_KINASE_ATP"/>
    <property type="match status" value="1"/>
</dbReference>
<dbReference type="EC" id="2.7.11.-" evidence="11"/>
<dbReference type="InterPro" id="IPR044926">
    <property type="entry name" value="RGS_subdomain_2"/>
</dbReference>
<dbReference type="SMART" id="SM00133">
    <property type="entry name" value="S_TK_X"/>
    <property type="match status" value="1"/>
</dbReference>
<dbReference type="SUPFAM" id="SSF48097">
    <property type="entry name" value="Regulator of G-protein signaling, RGS"/>
    <property type="match status" value="1"/>
</dbReference>
<dbReference type="PROSITE" id="PS00108">
    <property type="entry name" value="PROTEIN_KINASE_ST"/>
    <property type="match status" value="1"/>
</dbReference>
<reference evidence="15" key="2">
    <citation type="submission" date="2025-08" db="UniProtKB">
        <authorList>
            <consortium name="Ensembl"/>
        </authorList>
    </citation>
    <scope>IDENTIFICATION</scope>
</reference>
<organism evidence="15 16">
    <name type="scientific">Gouania willdenowi</name>
    <name type="common">Blunt-snouted clingfish</name>
    <name type="synonym">Lepadogaster willdenowi</name>
    <dbReference type="NCBI Taxonomy" id="441366"/>
    <lineage>
        <taxon>Eukaryota</taxon>
        <taxon>Metazoa</taxon>
        <taxon>Chordata</taxon>
        <taxon>Craniata</taxon>
        <taxon>Vertebrata</taxon>
        <taxon>Euteleostomi</taxon>
        <taxon>Actinopterygii</taxon>
        <taxon>Neopterygii</taxon>
        <taxon>Teleostei</taxon>
        <taxon>Neoteleostei</taxon>
        <taxon>Acanthomorphata</taxon>
        <taxon>Ovalentaria</taxon>
        <taxon>Blenniimorphae</taxon>
        <taxon>Blenniiformes</taxon>
        <taxon>Gobiesocoidei</taxon>
        <taxon>Gobiesocidae</taxon>
        <taxon>Gobiesocinae</taxon>
        <taxon>Gouania</taxon>
    </lineage>
</organism>
<dbReference type="InterPro" id="IPR000719">
    <property type="entry name" value="Prot_kinase_dom"/>
</dbReference>
<feature type="domain" description="Protein kinase" evidence="13">
    <location>
        <begin position="183"/>
        <end position="445"/>
    </location>
</feature>
<dbReference type="GO" id="GO:0050254">
    <property type="term" value="F:rhodopsin kinase activity"/>
    <property type="evidence" value="ECO:0007669"/>
    <property type="project" value="UniProtKB-ARBA"/>
</dbReference>
<keyword evidence="4" id="KW-0597">Phosphoprotein</keyword>
<evidence type="ECO:0000256" key="12">
    <source>
        <dbReference type="SAM" id="MobiDB-lite"/>
    </source>
</evidence>
<feature type="region of interest" description="Disordered" evidence="12">
    <location>
        <begin position="658"/>
        <end position="689"/>
    </location>
</feature>
<dbReference type="GeneID" id="114472862"/>
<dbReference type="InterPro" id="IPR017441">
    <property type="entry name" value="Protein_kinase_ATP_BS"/>
</dbReference>
<dbReference type="Ensembl" id="ENSGWIT00000034061.1">
    <property type="protein sequence ID" value="ENSGWIP00000031267.1"/>
    <property type="gene ID" value="ENSGWIG00000013737.1"/>
</dbReference>
<reference evidence="15" key="3">
    <citation type="submission" date="2025-09" db="UniProtKB">
        <authorList>
            <consortium name="Ensembl"/>
        </authorList>
    </citation>
    <scope>IDENTIFICATION</scope>
</reference>
<sequence length="768" mass="87837">MEIESMVANSALIRARADGGSRGRSSKWREMLRFPHISQCDELAKSIERDYYSLCVKQPIGKKLFKLFCESRQDLQNYMSLLDALDAFKTKSDEEREEFGLRIIQRFLSSESSQCLSVVAKHEQNCIQDLFSDPCSNVFRDCSEELHQYLSGEPFTQYQDSLYFDRFLQWKMLERQPITKHGFRQYRVLGKGGFGEVWACQVKATGMMYACKKLEKTHVKRRRGEAMALNEKKILEEVDSRFVVNLAYTYETKHFLCLVLTMMSGGDLKFHIYNVGEPGLDRDRVRLYAAEVCCGLMDLHEKSIIYRDLKPENILLDNSGHIRISDLGLAVKVSKGGTVKGRVGTLGYMAPEVISKKYYGTSADWWGLGCLIYEMTAGHPVFRAQGEHPQHREMENRIQRKQEDYNKKFVKSVKDLCSSLLIKDPEQRLGCGDSGGNAVRSHPFFYTINFRMLEAGLVEAPFQPDPRLVYCGDVQDIEEFSPVKGVSLDERDEEFYSMFNTGSVPISWQKEIIETNCFSELNVFGPMGSRTPDLDQTQKTPETPKRSLLHRFFHRHRGSDSSDESRQNTGSNESWIKSGVKPNQIKIHHSIFTSKEDKPNVPLFKKQRSPKVPIDLSHKNGPTRKVALMPNYIQKSNVLNVQPSQEDHLSEKLNILHSNEDSSPESPNVLHSNEDSSPESPNVLPTMEDYSPEVPNVLPSKEDHSPEEIFNLFSFKEDHIPNALPSEDDHSPEILDIFAPKKDHIPEIPNVLPTKEDHSPDMLNISYL</sequence>
<keyword evidence="6 10" id="KW-0547">Nucleotide-binding</keyword>
<dbReference type="RefSeq" id="XP_028317951.1">
    <property type="nucleotide sequence ID" value="XM_028462150.1"/>
</dbReference>
<feature type="region of interest" description="Disordered" evidence="12">
    <location>
        <begin position="528"/>
        <end position="622"/>
    </location>
</feature>
<accession>A0A8C5GJM6</accession>
<feature type="binding site" evidence="10">
    <location>
        <position position="212"/>
    </location>
    <ligand>
        <name>ATP</name>
        <dbReference type="ChEBI" id="CHEBI:30616"/>
    </ligand>
</feature>
<dbReference type="GO" id="GO:0007165">
    <property type="term" value="P:signal transduction"/>
    <property type="evidence" value="ECO:0007669"/>
    <property type="project" value="InterPro"/>
</dbReference>
<dbReference type="PANTHER" id="PTHR24355">
    <property type="entry name" value="G PROTEIN-COUPLED RECEPTOR KINASE/RIBOSOMAL PROTEIN S6 KINASE"/>
    <property type="match status" value="1"/>
</dbReference>
<evidence type="ECO:0000259" key="14">
    <source>
        <dbReference type="PROSITE" id="PS50132"/>
    </source>
</evidence>